<evidence type="ECO:0000313" key="3">
    <source>
        <dbReference type="EMBL" id="AHW63269.1"/>
    </source>
</evidence>
<dbReference type="HOGENOM" id="CLU_099777_0_1_11"/>
<accession>X5DPS6</accession>
<dbReference type="Gene3D" id="2.60.40.3500">
    <property type="match status" value="1"/>
</dbReference>
<organism evidence="3 4">
    <name type="scientific">Corynebacterium glyciniphilum AJ 3170</name>
    <dbReference type="NCBI Taxonomy" id="1404245"/>
    <lineage>
        <taxon>Bacteria</taxon>
        <taxon>Bacillati</taxon>
        <taxon>Actinomycetota</taxon>
        <taxon>Actinomycetes</taxon>
        <taxon>Mycobacteriales</taxon>
        <taxon>Corynebacteriaceae</taxon>
        <taxon>Corynebacterium</taxon>
    </lineage>
</organism>
<feature type="region of interest" description="Disordered" evidence="1">
    <location>
        <begin position="35"/>
        <end position="104"/>
    </location>
</feature>
<dbReference type="EMBL" id="CP006842">
    <property type="protein sequence ID" value="AHW63269.1"/>
    <property type="molecule type" value="Genomic_DNA"/>
</dbReference>
<reference evidence="3 4" key="1">
    <citation type="journal article" date="2015" name="Int. J. Syst. Evol. Microbiol.">
        <title>Revisiting Corynebacterium glyciniphilum (ex Kubota et al., 1972) sp. nov., nom. rev., isolated from putrefied banana.</title>
        <authorList>
            <person name="Al-Dilaimi A."/>
            <person name="Bednarz H."/>
            <person name="Lomker A."/>
            <person name="Niehaus K."/>
            <person name="Kalinowski J."/>
            <person name="Ruckert C."/>
        </authorList>
    </citation>
    <scope>NUCLEOTIDE SEQUENCE [LARGE SCALE GENOMIC DNA]</scope>
    <source>
        <strain evidence="3">AJ 3170</strain>
    </source>
</reference>
<dbReference type="RefSeq" id="WP_052539636.1">
    <property type="nucleotide sequence ID" value="NZ_CP006842.1"/>
</dbReference>
<gene>
    <name evidence="3" type="ORF">CGLY_04105</name>
</gene>
<feature type="domain" description="AMIN-like" evidence="2">
    <location>
        <begin position="99"/>
        <end position="221"/>
    </location>
</feature>
<keyword evidence="4" id="KW-1185">Reference proteome</keyword>
<protein>
    <submittedName>
        <fullName evidence="3">Putative secreted protein</fullName>
    </submittedName>
</protein>
<feature type="compositionally biased region" description="Polar residues" evidence="1">
    <location>
        <begin position="76"/>
        <end position="86"/>
    </location>
</feature>
<dbReference type="AlphaFoldDB" id="X5DPS6"/>
<dbReference type="OrthoDB" id="3393679at2"/>
<dbReference type="Proteomes" id="UP000023703">
    <property type="component" value="Chromosome"/>
</dbReference>
<evidence type="ECO:0000256" key="1">
    <source>
        <dbReference type="SAM" id="MobiDB-lite"/>
    </source>
</evidence>
<evidence type="ECO:0000313" key="4">
    <source>
        <dbReference type="Proteomes" id="UP000023703"/>
    </source>
</evidence>
<dbReference type="KEGG" id="cgy:CGLY_04105"/>
<name>X5DPS6_9CORY</name>
<sequence>MSTTADTRPTRRRVATVGAALVGGCLCVSLVSCSGTDQSPRDEEVTAVSAATGTAQHTAELDAPGAELSSPVPRASNESGPLTGSQPLDVLPEEDTEVTVSEVRTGSHESFDRIVIELDGKGAPGWYVSTDKAPTADGSGLPISYEGDTALVIDVRGVQMPSNATGDPAPVHNVAEGVVRSADVQGVFEGMQRIVIGLADDNPTYNVTLLDSPTRIVVDVTRRN</sequence>
<dbReference type="InterPro" id="IPR056303">
    <property type="entry name" value="AMIN-like"/>
</dbReference>
<dbReference type="Pfam" id="PF24837">
    <property type="entry name" value="AMIN-like"/>
    <property type="match status" value="1"/>
</dbReference>
<dbReference type="STRING" id="1404245.CGLY_04105"/>
<proteinExistence type="predicted"/>
<dbReference type="eggNOG" id="COG5401">
    <property type="taxonomic scope" value="Bacteria"/>
</dbReference>
<evidence type="ECO:0000259" key="2">
    <source>
        <dbReference type="Pfam" id="PF24837"/>
    </source>
</evidence>